<keyword evidence="3" id="KW-1185">Reference proteome</keyword>
<dbReference type="EMBL" id="JAHQCX010000029">
    <property type="protein sequence ID" value="MBU9729115.1"/>
    <property type="molecule type" value="Genomic_DNA"/>
</dbReference>
<keyword evidence="1" id="KW-1133">Transmembrane helix</keyword>
<evidence type="ECO:0000313" key="2">
    <source>
        <dbReference type="EMBL" id="MBU9729115.1"/>
    </source>
</evidence>
<gene>
    <name evidence="2" type="ORF">KTH90_24290</name>
</gene>
<dbReference type="RefSeq" id="WP_158355616.1">
    <property type="nucleotide sequence ID" value="NZ_JAHQCX010000029.1"/>
</dbReference>
<proteinExistence type="predicted"/>
<feature type="transmembrane region" description="Helical" evidence="1">
    <location>
        <begin position="52"/>
        <end position="68"/>
    </location>
</feature>
<feature type="transmembrane region" description="Helical" evidence="1">
    <location>
        <begin position="89"/>
        <end position="113"/>
    </location>
</feature>
<reference evidence="2 3" key="1">
    <citation type="submission" date="2021-06" db="EMBL/GenBank/DDBJ databases">
        <title>Description of novel taxa of the family Lachnospiraceae.</title>
        <authorList>
            <person name="Chaplin A.V."/>
            <person name="Sokolova S.R."/>
            <person name="Pikina A.P."/>
            <person name="Korzhanova M."/>
            <person name="Belova V."/>
            <person name="Korostin D."/>
            <person name="Efimov B.A."/>
        </authorList>
    </citation>
    <scope>NUCLEOTIDE SEQUENCE [LARGE SCALE GENOMIC DNA]</scope>
    <source>
        <strain evidence="2 3">ASD4241</strain>
    </source>
</reference>
<keyword evidence="1" id="KW-0812">Transmembrane</keyword>
<sequence length="231" mass="25701">MTDLLKAEFYKLMHSRSFWGMTLFSLILGSILLLDSKPLVFGLFHASLYNTPLLYFLAIVFAALFVGEDFSEQTLPCYISAGHKRSTVLFAKTIVYLASCVFLLVLPLLVHGLAGVIRNGETRFITDILAEGAVILSAVLAMCMLPLFCAFVFRDIGRTLAVPMAIYFLMIFAMNSDHSKAFAAVLPMGQLRLLALQEPAVPKTAFFCVDALWIILLYTGAYVSFRRCDLK</sequence>
<keyword evidence="1" id="KW-0472">Membrane</keyword>
<feature type="transmembrane region" description="Helical" evidence="1">
    <location>
        <begin position="165"/>
        <end position="184"/>
    </location>
</feature>
<accession>A0ABS6KF23</accession>
<feature type="transmembrane region" description="Helical" evidence="1">
    <location>
        <begin position="204"/>
        <end position="225"/>
    </location>
</feature>
<dbReference type="Proteomes" id="UP001314681">
    <property type="component" value="Unassembled WGS sequence"/>
</dbReference>
<comment type="caution">
    <text evidence="2">The sequence shown here is derived from an EMBL/GenBank/DDBJ whole genome shotgun (WGS) entry which is preliminary data.</text>
</comment>
<evidence type="ECO:0000256" key="1">
    <source>
        <dbReference type="SAM" id="Phobius"/>
    </source>
</evidence>
<feature type="transmembrane region" description="Helical" evidence="1">
    <location>
        <begin position="133"/>
        <end position="153"/>
    </location>
</feature>
<organism evidence="2 3">
    <name type="scientific">Diplocloster modestus</name>
    <dbReference type="NCBI Taxonomy" id="2850322"/>
    <lineage>
        <taxon>Bacteria</taxon>
        <taxon>Bacillati</taxon>
        <taxon>Bacillota</taxon>
        <taxon>Clostridia</taxon>
        <taxon>Lachnospirales</taxon>
        <taxon>Lachnospiraceae</taxon>
        <taxon>Diplocloster</taxon>
    </lineage>
</organism>
<name>A0ABS6KF23_9FIRM</name>
<evidence type="ECO:0000313" key="3">
    <source>
        <dbReference type="Proteomes" id="UP001314681"/>
    </source>
</evidence>
<protein>
    <submittedName>
        <fullName evidence="2">ABC transporter permease</fullName>
    </submittedName>
</protein>